<organism evidence="1 2">
    <name type="scientific">Dreissena polymorpha</name>
    <name type="common">Zebra mussel</name>
    <name type="synonym">Mytilus polymorpha</name>
    <dbReference type="NCBI Taxonomy" id="45954"/>
    <lineage>
        <taxon>Eukaryota</taxon>
        <taxon>Metazoa</taxon>
        <taxon>Spiralia</taxon>
        <taxon>Lophotrochozoa</taxon>
        <taxon>Mollusca</taxon>
        <taxon>Bivalvia</taxon>
        <taxon>Autobranchia</taxon>
        <taxon>Heteroconchia</taxon>
        <taxon>Euheterodonta</taxon>
        <taxon>Imparidentia</taxon>
        <taxon>Neoheterodontei</taxon>
        <taxon>Myida</taxon>
        <taxon>Dreissenoidea</taxon>
        <taxon>Dreissenidae</taxon>
        <taxon>Dreissena</taxon>
    </lineage>
</organism>
<sequence>MEVLHQLLEPVAFHGVGDISIVDEGIRRPEHLDIGGWMIPIRMLMARNALISSSVVSCHQRSVGKSGCAIFKSK</sequence>
<protein>
    <submittedName>
        <fullName evidence="1">Uncharacterized protein</fullName>
    </submittedName>
</protein>
<dbReference type="Proteomes" id="UP000828390">
    <property type="component" value="Unassembled WGS sequence"/>
</dbReference>
<gene>
    <name evidence="1" type="ORF">DPMN_018525</name>
</gene>
<accession>A0A9D4NIJ9</accession>
<reference evidence="1" key="2">
    <citation type="submission" date="2020-11" db="EMBL/GenBank/DDBJ databases">
        <authorList>
            <person name="McCartney M.A."/>
            <person name="Auch B."/>
            <person name="Kono T."/>
            <person name="Mallez S."/>
            <person name="Becker A."/>
            <person name="Gohl D.M."/>
            <person name="Silverstein K.A.T."/>
            <person name="Koren S."/>
            <person name="Bechman K.B."/>
            <person name="Herman A."/>
            <person name="Abrahante J.E."/>
            <person name="Garbe J."/>
        </authorList>
    </citation>
    <scope>NUCLEOTIDE SEQUENCE</scope>
    <source>
        <strain evidence="1">Duluth1</strain>
        <tissue evidence="1">Whole animal</tissue>
    </source>
</reference>
<evidence type="ECO:0000313" key="2">
    <source>
        <dbReference type="Proteomes" id="UP000828390"/>
    </source>
</evidence>
<reference evidence="1" key="1">
    <citation type="journal article" date="2019" name="bioRxiv">
        <title>The Genome of the Zebra Mussel, Dreissena polymorpha: A Resource for Invasive Species Research.</title>
        <authorList>
            <person name="McCartney M.A."/>
            <person name="Auch B."/>
            <person name="Kono T."/>
            <person name="Mallez S."/>
            <person name="Zhang Y."/>
            <person name="Obille A."/>
            <person name="Becker A."/>
            <person name="Abrahante J.E."/>
            <person name="Garbe J."/>
            <person name="Badalamenti J.P."/>
            <person name="Herman A."/>
            <person name="Mangelson H."/>
            <person name="Liachko I."/>
            <person name="Sullivan S."/>
            <person name="Sone E.D."/>
            <person name="Koren S."/>
            <person name="Silverstein K.A.T."/>
            <person name="Beckman K.B."/>
            <person name="Gohl D.M."/>
        </authorList>
    </citation>
    <scope>NUCLEOTIDE SEQUENCE</scope>
    <source>
        <strain evidence="1">Duluth1</strain>
        <tissue evidence="1">Whole animal</tissue>
    </source>
</reference>
<proteinExistence type="predicted"/>
<dbReference type="AlphaFoldDB" id="A0A9D4NIJ9"/>
<name>A0A9D4NIJ9_DREPO</name>
<comment type="caution">
    <text evidence="1">The sequence shown here is derived from an EMBL/GenBank/DDBJ whole genome shotgun (WGS) entry which is preliminary data.</text>
</comment>
<evidence type="ECO:0000313" key="1">
    <source>
        <dbReference type="EMBL" id="KAH3894369.1"/>
    </source>
</evidence>
<dbReference type="EMBL" id="JAIWYP010000001">
    <property type="protein sequence ID" value="KAH3894369.1"/>
    <property type="molecule type" value="Genomic_DNA"/>
</dbReference>
<keyword evidence="2" id="KW-1185">Reference proteome</keyword>